<dbReference type="InParanoid" id="A0A0G4FK72"/>
<accession>A0A0G4FK72</accession>
<evidence type="ECO:0000313" key="1">
    <source>
        <dbReference type="EMBL" id="CEM14186.1"/>
    </source>
</evidence>
<gene>
    <name evidence="1" type="ORF">Vbra_21322</name>
</gene>
<protein>
    <recommendedName>
        <fullName evidence="3">F-box domain-containing protein</fullName>
    </recommendedName>
</protein>
<keyword evidence="2" id="KW-1185">Reference proteome</keyword>
<proteinExistence type="predicted"/>
<name>A0A0G4FK72_VITBC</name>
<dbReference type="AlphaFoldDB" id="A0A0G4FK72"/>
<organism evidence="1 2">
    <name type="scientific">Vitrella brassicaformis (strain CCMP3155)</name>
    <dbReference type="NCBI Taxonomy" id="1169540"/>
    <lineage>
        <taxon>Eukaryota</taxon>
        <taxon>Sar</taxon>
        <taxon>Alveolata</taxon>
        <taxon>Colpodellida</taxon>
        <taxon>Vitrellaceae</taxon>
        <taxon>Vitrella</taxon>
    </lineage>
</organism>
<sequence length="374" mass="42139">MFGWLGGKSGSSAAGAGPRVENGVRRLPLELQNTVGGFMSAADCASYRPTCSHGRGLISESFLQRRIQRFLNDKGLTSIFRLQEDGDPQQEGGLVIHYIAYLLGLMYILEALGDWSEWVWRIRLAHHCGVLTDSLPLMLRPADVHKVKSKKELHRQPQSMGQYLLFGHRLVYEGARNDMALHSVDREGYGWLGSCHMRAYRAPSAIRNGCPFRNSYDRKDPVCDILGYSFASFRDAVSLRFSPHPQTPTAVRTAFMKMAFPGPNAALFRRLDTLATWRPPVLGRQTVATQTICRQTELLRIICLHADGPEVQDGFAAYLEVYRCINYNAYVALRTTETRQDGSRAATRFPRTVAVVRRVMRANDIQLIFGNRLD</sequence>
<reference evidence="1 2" key="1">
    <citation type="submission" date="2014-11" db="EMBL/GenBank/DDBJ databases">
        <authorList>
            <person name="Zhu J."/>
            <person name="Qi W."/>
            <person name="Song R."/>
        </authorList>
    </citation>
    <scope>NUCLEOTIDE SEQUENCE [LARGE SCALE GENOMIC DNA]</scope>
</reference>
<dbReference type="EMBL" id="CDMY01000455">
    <property type="protein sequence ID" value="CEM14186.1"/>
    <property type="molecule type" value="Genomic_DNA"/>
</dbReference>
<evidence type="ECO:0000313" key="2">
    <source>
        <dbReference type="Proteomes" id="UP000041254"/>
    </source>
</evidence>
<dbReference type="Proteomes" id="UP000041254">
    <property type="component" value="Unassembled WGS sequence"/>
</dbReference>
<dbReference type="PhylomeDB" id="A0A0G4FK72"/>
<dbReference type="VEuPathDB" id="CryptoDB:Vbra_21322"/>
<evidence type="ECO:0008006" key="3">
    <source>
        <dbReference type="Google" id="ProtNLM"/>
    </source>
</evidence>